<evidence type="ECO:0000313" key="1">
    <source>
        <dbReference type="EMBL" id="CBK79363.1"/>
    </source>
</evidence>
<dbReference type="AlphaFoldDB" id="D4J4U2"/>
<evidence type="ECO:0000313" key="2">
    <source>
        <dbReference type="Proteomes" id="UP000008798"/>
    </source>
</evidence>
<dbReference type="STRING" id="717962.CC1_04340"/>
<dbReference type="EMBL" id="FP929038">
    <property type="protein sequence ID" value="CBK79363.1"/>
    <property type="molecule type" value="Genomic_DNA"/>
</dbReference>
<dbReference type="Pfam" id="PF08942">
    <property type="entry name" value="DUF1919"/>
    <property type="match status" value="1"/>
</dbReference>
<protein>
    <submittedName>
        <fullName evidence="1">Exopolysaccharide biosynthesis protein</fullName>
    </submittedName>
</protein>
<dbReference type="InterPro" id="IPR037226">
    <property type="entry name" value="CAC2185-like_sf"/>
</dbReference>
<dbReference type="Proteomes" id="UP000008798">
    <property type="component" value="Chromosome"/>
</dbReference>
<dbReference type="KEGG" id="cct:CC1_04340"/>
<reference evidence="1 2" key="1">
    <citation type="submission" date="2010-03" db="EMBL/GenBank/DDBJ databases">
        <title>The genome sequence of Coprococcus catus GD/7.</title>
        <authorList>
            <consortium name="metaHIT consortium -- http://www.metahit.eu/"/>
            <person name="Pajon A."/>
            <person name="Turner K."/>
            <person name="Parkhill J."/>
            <person name="Duncan S."/>
            <person name="Flint H."/>
        </authorList>
    </citation>
    <scope>NUCLEOTIDE SEQUENCE [LARGE SCALE GENOMIC DNA]</scope>
    <source>
        <strain evidence="1 2">GD/7</strain>
    </source>
</reference>
<name>D4J4U2_9FIRM</name>
<dbReference type="HOGENOM" id="CLU_113266_1_0_9"/>
<accession>D4J4U2</accession>
<dbReference type="SUPFAM" id="SSF142795">
    <property type="entry name" value="CAC2185-like"/>
    <property type="match status" value="1"/>
</dbReference>
<reference evidence="1 2" key="2">
    <citation type="submission" date="2010-03" db="EMBL/GenBank/DDBJ databases">
        <authorList>
            <person name="Pajon A."/>
        </authorList>
    </citation>
    <scope>NUCLEOTIDE SEQUENCE [LARGE SCALE GENOMIC DNA]</scope>
    <source>
        <strain evidence="1 2">GD/7</strain>
    </source>
</reference>
<organism evidence="1 2">
    <name type="scientific">Coprococcus catus GD/7</name>
    <dbReference type="NCBI Taxonomy" id="717962"/>
    <lineage>
        <taxon>Bacteria</taxon>
        <taxon>Bacillati</taxon>
        <taxon>Bacillota</taxon>
        <taxon>Clostridia</taxon>
        <taxon>Lachnospirales</taxon>
        <taxon>Lachnospiraceae</taxon>
        <taxon>Coprococcus</taxon>
    </lineage>
</organism>
<proteinExistence type="predicted"/>
<sequence>MAEFSIFARVTNKIKNMMNPYLGPIRQKRLTNTDFSIISNNCWGGVCYEYFNLKKKSPTVGVYFFADDYIKFVFNLRYYLSKEIEIIDCNQSKYYDELKKRGENNIPIGRIDDIEVVFLHYKDPDVAKDKWERRRKNVNWNNIILKFSYMNGCTDEHVNQFEKIKNVKKFVLVPRKFPEYEDCYVASYSVHNEMITNDTFYFNKDIDIYKLINKKITSYDERDKVCVGEIRDE</sequence>
<gene>
    <name evidence="1" type="ORF">CC1_04340</name>
</gene>
<dbReference type="InterPro" id="IPR015037">
    <property type="entry name" value="DUF1919"/>
</dbReference>
<dbReference type="PATRIC" id="fig|717962.3.peg.245"/>
<dbReference type="RefSeq" id="WP_015512959.1">
    <property type="nucleotide sequence ID" value="NC_021009.1"/>
</dbReference>